<dbReference type="EMBL" id="QXTE01000678">
    <property type="protein sequence ID" value="TFJ96432.1"/>
    <property type="molecule type" value="Genomic_DNA"/>
</dbReference>
<comment type="caution">
    <text evidence="1">The sequence shown here is derived from an EMBL/GenBank/DDBJ whole genome shotgun (WGS) entry which is preliminary data.</text>
</comment>
<dbReference type="GO" id="GO:0003743">
    <property type="term" value="F:translation initiation factor activity"/>
    <property type="evidence" value="ECO:0007669"/>
    <property type="project" value="UniProtKB-KW"/>
</dbReference>
<dbReference type="AlphaFoldDB" id="A0A4D9DNK5"/>
<keyword evidence="2" id="KW-1185">Reference proteome</keyword>
<dbReference type="Proteomes" id="UP000297703">
    <property type="component" value="Unassembled WGS sequence"/>
</dbReference>
<name>A0A4D9DNK5_9SAUR</name>
<evidence type="ECO:0000313" key="1">
    <source>
        <dbReference type="EMBL" id="TFJ96432.1"/>
    </source>
</evidence>
<reference evidence="1 2" key="1">
    <citation type="submission" date="2019-04" db="EMBL/GenBank/DDBJ databases">
        <title>Draft genome of the big-headed turtle Platysternon megacephalum.</title>
        <authorList>
            <person name="Gong S."/>
        </authorList>
    </citation>
    <scope>NUCLEOTIDE SEQUENCE [LARGE SCALE GENOMIC DNA]</scope>
    <source>
        <strain evidence="1">DO16091913</strain>
        <tissue evidence="1">Muscle</tissue>
    </source>
</reference>
<keyword evidence="1" id="KW-0648">Protein biosynthesis</keyword>
<keyword evidence="1" id="KW-0396">Initiation factor</keyword>
<proteinExistence type="predicted"/>
<accession>A0A4D9DNK5</accession>
<reference evidence="1 2" key="2">
    <citation type="submission" date="2019-04" db="EMBL/GenBank/DDBJ databases">
        <title>The genome sequence of big-headed turtle.</title>
        <authorList>
            <person name="Gong S."/>
        </authorList>
    </citation>
    <scope>NUCLEOTIDE SEQUENCE [LARGE SCALE GENOMIC DNA]</scope>
    <source>
        <strain evidence="1">DO16091913</strain>
        <tissue evidence="1">Muscle</tissue>
    </source>
</reference>
<sequence>MVSEPLLPIPYLCEHVSVSLSPPLPGDWGPTAPPFTPARRSRQVWKLELLLGVKQTNEQHEVRAQQSVISISGLSFTNTEPATPGFGSEHPELLTPGHLFRCLTMDLEMCV</sequence>
<organism evidence="1 2">
    <name type="scientific">Platysternon megacephalum</name>
    <name type="common">big-headed turtle</name>
    <dbReference type="NCBI Taxonomy" id="55544"/>
    <lineage>
        <taxon>Eukaryota</taxon>
        <taxon>Metazoa</taxon>
        <taxon>Chordata</taxon>
        <taxon>Craniata</taxon>
        <taxon>Vertebrata</taxon>
        <taxon>Euteleostomi</taxon>
        <taxon>Archelosauria</taxon>
        <taxon>Testudinata</taxon>
        <taxon>Testudines</taxon>
        <taxon>Cryptodira</taxon>
        <taxon>Durocryptodira</taxon>
        <taxon>Testudinoidea</taxon>
        <taxon>Platysternidae</taxon>
        <taxon>Platysternon</taxon>
    </lineage>
</organism>
<protein>
    <submittedName>
        <fullName evidence="1">Eukaryotic translation initiation factor 3 subunit L</fullName>
    </submittedName>
</protein>
<gene>
    <name evidence="1" type="ORF">DR999_PMT21783</name>
</gene>
<evidence type="ECO:0000313" key="2">
    <source>
        <dbReference type="Proteomes" id="UP000297703"/>
    </source>
</evidence>